<comment type="caution">
    <text evidence="9">The sequence shown here is derived from an EMBL/GenBank/DDBJ whole genome shotgun (WGS) entry which is preliminary data.</text>
</comment>
<sequence length="256" mass="27723">MRTSVSFDIELPAWLHTLAKASKAVDPQELSRFLPPDDPAVRQSAVLILLADGNEEDGPDVLLTERAWTLRSHAGQMAFPGGRSDPEDGPGVLGLIRTALREGEEETGLDPAGVDVFTVWPALWVPVSNFGVNPVVGWWRTPSPVAVVDPAEVASVHRVAIGALADPANRVSCLHPSGFTGPAFRIGDLFIWGFTAGLLDKMLILGGWARDWDPAHVVPLPDRLVEAAWRSEGRRAEDVRRMTAIEHDLGRGEGVE</sequence>
<dbReference type="Proteomes" id="UP000318380">
    <property type="component" value="Unassembled WGS sequence"/>
</dbReference>
<evidence type="ECO:0000256" key="7">
    <source>
        <dbReference type="ARBA" id="ARBA00023211"/>
    </source>
</evidence>
<dbReference type="GO" id="GO:0010945">
    <property type="term" value="F:coenzyme A diphosphatase activity"/>
    <property type="evidence" value="ECO:0007669"/>
    <property type="project" value="InterPro"/>
</dbReference>
<protein>
    <submittedName>
        <fullName evidence="9">NUDIX domain-containing protein</fullName>
    </submittedName>
</protein>
<dbReference type="RefSeq" id="WP_145805522.1">
    <property type="nucleotide sequence ID" value="NZ_VIVK01000001.1"/>
</dbReference>
<evidence type="ECO:0000256" key="3">
    <source>
        <dbReference type="ARBA" id="ARBA00006506"/>
    </source>
</evidence>
<evidence type="ECO:0000256" key="6">
    <source>
        <dbReference type="ARBA" id="ARBA00022842"/>
    </source>
</evidence>
<evidence type="ECO:0000256" key="1">
    <source>
        <dbReference type="ARBA" id="ARBA00001936"/>
    </source>
</evidence>
<evidence type="ECO:0000256" key="2">
    <source>
        <dbReference type="ARBA" id="ARBA00001946"/>
    </source>
</evidence>
<proteinExistence type="inferred from homology"/>
<feature type="domain" description="Nudix hydrolase" evidence="8">
    <location>
        <begin position="41"/>
        <end position="186"/>
    </location>
</feature>
<name>A0A561BQ63_9ACTN</name>
<organism evidence="9 10">
    <name type="scientific">Kribbella amoyensis</name>
    <dbReference type="NCBI Taxonomy" id="996641"/>
    <lineage>
        <taxon>Bacteria</taxon>
        <taxon>Bacillati</taxon>
        <taxon>Actinomycetota</taxon>
        <taxon>Actinomycetes</taxon>
        <taxon>Propionibacteriales</taxon>
        <taxon>Kribbellaceae</taxon>
        <taxon>Kribbella</taxon>
    </lineage>
</organism>
<dbReference type="PROSITE" id="PS01293">
    <property type="entry name" value="NUDIX_COA"/>
    <property type="match status" value="1"/>
</dbReference>
<dbReference type="InterPro" id="IPR000086">
    <property type="entry name" value="NUDIX_hydrolase_dom"/>
</dbReference>
<keyword evidence="6" id="KW-0460">Magnesium</keyword>
<dbReference type="CDD" id="cd03426">
    <property type="entry name" value="NUDIX_CoAse_Nudt7"/>
    <property type="match status" value="1"/>
</dbReference>
<keyword evidence="4" id="KW-0479">Metal-binding</keyword>
<dbReference type="Pfam" id="PF00293">
    <property type="entry name" value="NUDIX"/>
    <property type="match status" value="1"/>
</dbReference>
<dbReference type="PANTHER" id="PTHR12992:SF11">
    <property type="entry name" value="MITOCHONDRIAL COENZYME A DIPHOSPHATASE NUDT8"/>
    <property type="match status" value="1"/>
</dbReference>
<gene>
    <name evidence="9" type="ORF">FB561_2132</name>
</gene>
<dbReference type="Gene3D" id="3.90.79.10">
    <property type="entry name" value="Nucleoside Triphosphate Pyrophosphohydrolase"/>
    <property type="match status" value="1"/>
</dbReference>
<dbReference type="EMBL" id="VIVK01000001">
    <property type="protein sequence ID" value="TWD81029.1"/>
    <property type="molecule type" value="Genomic_DNA"/>
</dbReference>
<comment type="cofactor">
    <cofactor evidence="2">
        <name>Mg(2+)</name>
        <dbReference type="ChEBI" id="CHEBI:18420"/>
    </cofactor>
</comment>
<evidence type="ECO:0000256" key="4">
    <source>
        <dbReference type="ARBA" id="ARBA00022723"/>
    </source>
</evidence>
<dbReference type="PROSITE" id="PS51462">
    <property type="entry name" value="NUDIX"/>
    <property type="match status" value="1"/>
</dbReference>
<dbReference type="InterPro" id="IPR000059">
    <property type="entry name" value="NUDIX_hydrolase_NudL_CS"/>
</dbReference>
<dbReference type="GO" id="GO:0030145">
    <property type="term" value="F:manganese ion binding"/>
    <property type="evidence" value="ECO:0007669"/>
    <property type="project" value="InterPro"/>
</dbReference>
<dbReference type="GO" id="GO:0000287">
    <property type="term" value="F:magnesium ion binding"/>
    <property type="evidence" value="ECO:0007669"/>
    <property type="project" value="InterPro"/>
</dbReference>
<dbReference type="InterPro" id="IPR045121">
    <property type="entry name" value="CoAse"/>
</dbReference>
<dbReference type="OrthoDB" id="9802805at2"/>
<dbReference type="InterPro" id="IPR015797">
    <property type="entry name" value="NUDIX_hydrolase-like_dom_sf"/>
</dbReference>
<comment type="cofactor">
    <cofactor evidence="1">
        <name>Mn(2+)</name>
        <dbReference type="ChEBI" id="CHEBI:29035"/>
    </cofactor>
</comment>
<evidence type="ECO:0000313" key="9">
    <source>
        <dbReference type="EMBL" id="TWD81029.1"/>
    </source>
</evidence>
<accession>A0A561BQ63</accession>
<dbReference type="SUPFAM" id="SSF55811">
    <property type="entry name" value="Nudix"/>
    <property type="match status" value="1"/>
</dbReference>
<evidence type="ECO:0000313" key="10">
    <source>
        <dbReference type="Proteomes" id="UP000318380"/>
    </source>
</evidence>
<evidence type="ECO:0000256" key="5">
    <source>
        <dbReference type="ARBA" id="ARBA00022801"/>
    </source>
</evidence>
<keyword evidence="5" id="KW-0378">Hydrolase</keyword>
<evidence type="ECO:0000259" key="8">
    <source>
        <dbReference type="PROSITE" id="PS51462"/>
    </source>
</evidence>
<dbReference type="GO" id="GO:0009132">
    <property type="term" value="P:nucleoside diphosphate metabolic process"/>
    <property type="evidence" value="ECO:0007669"/>
    <property type="project" value="InterPro"/>
</dbReference>
<keyword evidence="7" id="KW-0464">Manganese</keyword>
<dbReference type="AlphaFoldDB" id="A0A561BQ63"/>
<keyword evidence="10" id="KW-1185">Reference proteome</keyword>
<dbReference type="PANTHER" id="PTHR12992">
    <property type="entry name" value="NUDIX HYDROLASE"/>
    <property type="match status" value="1"/>
</dbReference>
<reference evidence="9 10" key="1">
    <citation type="submission" date="2019-06" db="EMBL/GenBank/DDBJ databases">
        <title>Sequencing the genomes of 1000 actinobacteria strains.</title>
        <authorList>
            <person name="Klenk H.-P."/>
        </authorList>
    </citation>
    <scope>NUCLEOTIDE SEQUENCE [LARGE SCALE GENOMIC DNA]</scope>
    <source>
        <strain evidence="9 10">DSM 24683</strain>
    </source>
</reference>
<comment type="similarity">
    <text evidence="3">Belongs to the Nudix hydrolase family. PCD1 subfamily.</text>
</comment>